<keyword evidence="5 7" id="KW-1133">Transmembrane helix</keyword>
<dbReference type="Proteomes" id="UP000182573">
    <property type="component" value="Unassembled WGS sequence"/>
</dbReference>
<feature type="transmembrane region" description="Helical" evidence="7">
    <location>
        <begin position="58"/>
        <end position="79"/>
    </location>
</feature>
<name>A0A1H3BBJ0_HALVA</name>
<dbReference type="PANTHER" id="PTHR30561:SF1">
    <property type="entry name" value="MULTIDRUG TRANSPORTER EMRE"/>
    <property type="match status" value="1"/>
</dbReference>
<keyword evidence="4 7" id="KW-0812">Transmembrane</keyword>
<feature type="transmembrane region" description="Helical" evidence="7">
    <location>
        <begin position="85"/>
        <end position="104"/>
    </location>
</feature>
<evidence type="ECO:0000313" key="9">
    <source>
        <dbReference type="Proteomes" id="UP000182573"/>
    </source>
</evidence>
<dbReference type="Gene3D" id="1.10.3730.20">
    <property type="match status" value="1"/>
</dbReference>
<keyword evidence="3" id="KW-1003">Cell membrane</keyword>
<dbReference type="FunFam" id="1.10.3730.20:FF:000001">
    <property type="entry name" value="Quaternary ammonium compound resistance transporter SugE"/>
    <property type="match status" value="1"/>
</dbReference>
<protein>
    <submittedName>
        <fullName evidence="8">Small multidrug resistance pump</fullName>
    </submittedName>
</protein>
<reference evidence="8 9" key="1">
    <citation type="submission" date="2016-10" db="EMBL/GenBank/DDBJ databases">
        <authorList>
            <person name="de Groot N.N."/>
        </authorList>
    </citation>
    <scope>NUCLEOTIDE SEQUENCE [LARGE SCALE GENOMIC DNA]</scope>
    <source>
        <strain evidence="8 9">DSM 3756</strain>
    </source>
</reference>
<dbReference type="RefSeq" id="WP_049919763.1">
    <property type="nucleotide sequence ID" value="NZ_FNOF01000043.1"/>
</dbReference>
<proteinExistence type="predicted"/>
<evidence type="ECO:0000313" key="8">
    <source>
        <dbReference type="EMBL" id="SDX39312.1"/>
    </source>
</evidence>
<dbReference type="EMBL" id="FNOF01000043">
    <property type="protein sequence ID" value="SDX39312.1"/>
    <property type="molecule type" value="Genomic_DNA"/>
</dbReference>
<dbReference type="GO" id="GO:0005886">
    <property type="term" value="C:plasma membrane"/>
    <property type="evidence" value="ECO:0007669"/>
    <property type="project" value="UniProtKB-SubCell"/>
</dbReference>
<gene>
    <name evidence="8" type="ORF">SAMN05443574_1436</name>
</gene>
<keyword evidence="2" id="KW-0813">Transport</keyword>
<dbReference type="STRING" id="28442.SAMN05443574_1436"/>
<evidence type="ECO:0000256" key="3">
    <source>
        <dbReference type="ARBA" id="ARBA00022475"/>
    </source>
</evidence>
<comment type="subcellular location">
    <subcellularLocation>
        <location evidence="1">Cell membrane</location>
        <topology evidence="1">Multi-pass membrane protein</topology>
    </subcellularLocation>
</comment>
<evidence type="ECO:0000256" key="2">
    <source>
        <dbReference type="ARBA" id="ARBA00022448"/>
    </source>
</evidence>
<evidence type="ECO:0000256" key="1">
    <source>
        <dbReference type="ARBA" id="ARBA00004651"/>
    </source>
</evidence>
<organism evidence="8 9">
    <name type="scientific">Haloarcula vallismortis</name>
    <name type="common">Halobacterium vallismortis</name>
    <dbReference type="NCBI Taxonomy" id="28442"/>
    <lineage>
        <taxon>Archaea</taxon>
        <taxon>Methanobacteriati</taxon>
        <taxon>Methanobacteriota</taxon>
        <taxon>Stenosarchaea group</taxon>
        <taxon>Halobacteria</taxon>
        <taxon>Halobacteriales</taxon>
        <taxon>Haloarculaceae</taxon>
        <taxon>Haloarcula</taxon>
    </lineage>
</organism>
<dbReference type="SUPFAM" id="SSF103481">
    <property type="entry name" value="Multidrug resistance efflux transporter EmrE"/>
    <property type="match status" value="1"/>
</dbReference>
<evidence type="ECO:0000256" key="4">
    <source>
        <dbReference type="ARBA" id="ARBA00022692"/>
    </source>
</evidence>
<sequence length="110" mass="11256">MHPYVLLGGAILSELFGTTALKLSDGFSQPMPSIGVALGYGAAFYLLSLTLEELPIGVVYATWAALGIIGVAGIGVVVFDEPVDLAGLFGIGLIVGGVYCINVVSQMSAH</sequence>
<feature type="transmembrane region" description="Helical" evidence="7">
    <location>
        <begin position="33"/>
        <end position="51"/>
    </location>
</feature>
<dbReference type="GO" id="GO:0022857">
    <property type="term" value="F:transmembrane transporter activity"/>
    <property type="evidence" value="ECO:0007669"/>
    <property type="project" value="InterPro"/>
</dbReference>
<dbReference type="InterPro" id="IPR045324">
    <property type="entry name" value="Small_multidrug_res"/>
</dbReference>
<dbReference type="PANTHER" id="PTHR30561">
    <property type="entry name" value="SMR FAMILY PROTON-DEPENDENT DRUG EFFLUX TRANSPORTER SUGE"/>
    <property type="match status" value="1"/>
</dbReference>
<dbReference type="Pfam" id="PF00893">
    <property type="entry name" value="Multi_Drug_Res"/>
    <property type="match status" value="1"/>
</dbReference>
<keyword evidence="6 7" id="KW-0472">Membrane</keyword>
<dbReference type="InterPro" id="IPR000390">
    <property type="entry name" value="Small_drug/metabolite_transptr"/>
</dbReference>
<evidence type="ECO:0000256" key="7">
    <source>
        <dbReference type="SAM" id="Phobius"/>
    </source>
</evidence>
<evidence type="ECO:0000256" key="5">
    <source>
        <dbReference type="ARBA" id="ARBA00022989"/>
    </source>
</evidence>
<dbReference type="AlphaFoldDB" id="A0A1H3BBJ0"/>
<evidence type="ECO:0000256" key="6">
    <source>
        <dbReference type="ARBA" id="ARBA00023136"/>
    </source>
</evidence>
<dbReference type="InterPro" id="IPR037185">
    <property type="entry name" value="EmrE-like"/>
</dbReference>
<accession>A0A1H3BBJ0</accession>